<evidence type="ECO:0000313" key="3">
    <source>
        <dbReference type="Proteomes" id="UP000299102"/>
    </source>
</evidence>
<gene>
    <name evidence="2" type="ORF">EVAR_70811_1</name>
</gene>
<comment type="caution">
    <text evidence="2">The sequence shown here is derived from an EMBL/GenBank/DDBJ whole genome shotgun (WGS) entry which is preliminary data.</text>
</comment>
<feature type="region of interest" description="Disordered" evidence="1">
    <location>
        <begin position="71"/>
        <end position="92"/>
    </location>
</feature>
<proteinExistence type="predicted"/>
<evidence type="ECO:0000313" key="2">
    <source>
        <dbReference type="EMBL" id="GBP16949.1"/>
    </source>
</evidence>
<dbReference type="EMBL" id="BGZK01006169">
    <property type="protein sequence ID" value="GBP16949.1"/>
    <property type="molecule type" value="Genomic_DNA"/>
</dbReference>
<keyword evidence="3" id="KW-1185">Reference proteome</keyword>
<name>A0A4C1TSJ7_EUMVA</name>
<accession>A0A4C1TSJ7</accession>
<evidence type="ECO:0000256" key="1">
    <source>
        <dbReference type="SAM" id="MobiDB-lite"/>
    </source>
</evidence>
<dbReference type="AlphaFoldDB" id="A0A4C1TSJ7"/>
<organism evidence="2 3">
    <name type="scientific">Eumeta variegata</name>
    <name type="common">Bagworm moth</name>
    <name type="synonym">Eumeta japonica</name>
    <dbReference type="NCBI Taxonomy" id="151549"/>
    <lineage>
        <taxon>Eukaryota</taxon>
        <taxon>Metazoa</taxon>
        <taxon>Ecdysozoa</taxon>
        <taxon>Arthropoda</taxon>
        <taxon>Hexapoda</taxon>
        <taxon>Insecta</taxon>
        <taxon>Pterygota</taxon>
        <taxon>Neoptera</taxon>
        <taxon>Endopterygota</taxon>
        <taxon>Lepidoptera</taxon>
        <taxon>Glossata</taxon>
        <taxon>Ditrysia</taxon>
        <taxon>Tineoidea</taxon>
        <taxon>Psychidae</taxon>
        <taxon>Oiketicinae</taxon>
        <taxon>Eumeta</taxon>
    </lineage>
</organism>
<dbReference type="Proteomes" id="UP000299102">
    <property type="component" value="Unassembled WGS sequence"/>
</dbReference>
<reference evidence="2 3" key="1">
    <citation type="journal article" date="2019" name="Commun. Biol.">
        <title>The bagworm genome reveals a unique fibroin gene that provides high tensile strength.</title>
        <authorList>
            <person name="Kono N."/>
            <person name="Nakamura H."/>
            <person name="Ohtoshi R."/>
            <person name="Tomita M."/>
            <person name="Numata K."/>
            <person name="Arakawa K."/>
        </authorList>
    </citation>
    <scope>NUCLEOTIDE SEQUENCE [LARGE SCALE GENOMIC DNA]</scope>
</reference>
<sequence length="92" mass="10308">MFRRVEVLRELVVSMWLTIAMITSRSFPEDIGDEIRIWRLQQPIFLATDAASSNFSSTVIEIDATQVVEPEHDRPAASGGGITPYMTSLLQP</sequence>
<protein>
    <submittedName>
        <fullName evidence="2">Uncharacterized protein</fullName>
    </submittedName>
</protein>